<dbReference type="AlphaFoldDB" id="A0AA40AHW7"/>
<sequence length="116" mass="13533">MVMAPTDKERNKVIQEKKMSLSGQDLYRDVLPGEFATYIDYTRSLGFDDVPDYSYLRKLFRHLFVSEGFKYDKVFNWTEKRFNEIYAEVRQSAPLPHTAIPITTPTISISNCRTLA</sequence>
<organism evidence="1 2">
    <name type="scientific">Lasiosphaeris hirsuta</name>
    <dbReference type="NCBI Taxonomy" id="260670"/>
    <lineage>
        <taxon>Eukaryota</taxon>
        <taxon>Fungi</taxon>
        <taxon>Dikarya</taxon>
        <taxon>Ascomycota</taxon>
        <taxon>Pezizomycotina</taxon>
        <taxon>Sordariomycetes</taxon>
        <taxon>Sordariomycetidae</taxon>
        <taxon>Sordariales</taxon>
        <taxon>Lasiosphaeriaceae</taxon>
        <taxon>Lasiosphaeris</taxon>
    </lineage>
</organism>
<accession>A0AA40AHW7</accession>
<gene>
    <name evidence="1" type="ORF">B0H67DRAFT_554509</name>
</gene>
<dbReference type="Proteomes" id="UP001172102">
    <property type="component" value="Unassembled WGS sequence"/>
</dbReference>
<name>A0AA40AHW7_9PEZI</name>
<evidence type="ECO:0000313" key="1">
    <source>
        <dbReference type="EMBL" id="KAK0716132.1"/>
    </source>
</evidence>
<keyword evidence="2" id="KW-1185">Reference proteome</keyword>
<evidence type="ECO:0000313" key="2">
    <source>
        <dbReference type="Proteomes" id="UP001172102"/>
    </source>
</evidence>
<evidence type="ECO:0008006" key="3">
    <source>
        <dbReference type="Google" id="ProtNLM"/>
    </source>
</evidence>
<dbReference type="EMBL" id="JAUKUA010000004">
    <property type="protein sequence ID" value="KAK0716132.1"/>
    <property type="molecule type" value="Genomic_DNA"/>
</dbReference>
<proteinExistence type="predicted"/>
<reference evidence="1" key="1">
    <citation type="submission" date="2023-06" db="EMBL/GenBank/DDBJ databases">
        <title>Genome-scale phylogeny and comparative genomics of the fungal order Sordariales.</title>
        <authorList>
            <consortium name="Lawrence Berkeley National Laboratory"/>
            <person name="Hensen N."/>
            <person name="Bonometti L."/>
            <person name="Westerberg I."/>
            <person name="Brannstrom I.O."/>
            <person name="Guillou S."/>
            <person name="Cros-Aarteil S."/>
            <person name="Calhoun S."/>
            <person name="Haridas S."/>
            <person name="Kuo A."/>
            <person name="Mondo S."/>
            <person name="Pangilinan J."/>
            <person name="Riley R."/>
            <person name="Labutti K."/>
            <person name="Andreopoulos B."/>
            <person name="Lipzen A."/>
            <person name="Chen C."/>
            <person name="Yanf M."/>
            <person name="Daum C."/>
            <person name="Ng V."/>
            <person name="Clum A."/>
            <person name="Steindorff A."/>
            <person name="Ohm R."/>
            <person name="Martin F."/>
            <person name="Silar P."/>
            <person name="Natvig D."/>
            <person name="Lalanne C."/>
            <person name="Gautier V."/>
            <person name="Ament-Velasquez S.L."/>
            <person name="Kruys A."/>
            <person name="Hutchinson M.I."/>
            <person name="Powell A.J."/>
            <person name="Barry K."/>
            <person name="Miller A.N."/>
            <person name="Grigoriev I.V."/>
            <person name="Debuchy R."/>
            <person name="Gladieux P."/>
            <person name="Thoren M.H."/>
            <person name="Johannesson H."/>
        </authorList>
    </citation>
    <scope>NUCLEOTIDE SEQUENCE</scope>
    <source>
        <strain evidence="1">SMH4607-1</strain>
    </source>
</reference>
<comment type="caution">
    <text evidence="1">The sequence shown here is derived from an EMBL/GenBank/DDBJ whole genome shotgun (WGS) entry which is preliminary data.</text>
</comment>
<protein>
    <recommendedName>
        <fullName evidence="3">Non-specific serine/threonine protein kinase</fullName>
    </recommendedName>
</protein>
<dbReference type="Gene3D" id="1.10.510.10">
    <property type="entry name" value="Transferase(Phosphotransferase) domain 1"/>
    <property type="match status" value="1"/>
</dbReference>